<protein>
    <submittedName>
        <fullName evidence="2">Superfamily II DNA/RNA helicase</fullName>
    </submittedName>
</protein>
<dbReference type="Gene3D" id="3.40.50.300">
    <property type="entry name" value="P-loop containing nucleotide triphosphate hydrolases"/>
    <property type="match status" value="1"/>
</dbReference>
<dbReference type="PANTHER" id="PTHR10799">
    <property type="entry name" value="SNF2/RAD54 HELICASE FAMILY"/>
    <property type="match status" value="1"/>
</dbReference>
<keyword evidence="2" id="KW-0067">ATP-binding</keyword>
<dbReference type="PROSITE" id="PS51194">
    <property type="entry name" value="HELICASE_CTER"/>
    <property type="match status" value="1"/>
</dbReference>
<dbReference type="SMART" id="SM00490">
    <property type="entry name" value="HELICc"/>
    <property type="match status" value="1"/>
</dbReference>
<evidence type="ECO:0000313" key="3">
    <source>
        <dbReference type="Proteomes" id="UP000224401"/>
    </source>
</evidence>
<reference evidence="2 3" key="1">
    <citation type="submission" date="2017-02" db="EMBL/GenBank/DDBJ databases">
        <title>A novel roseosiphophage isolated from the oligotrophic South China Sea.</title>
        <authorList>
            <person name="Yang Y."/>
            <person name="Cai L."/>
            <person name="Zhang R."/>
        </authorList>
    </citation>
    <scope>NUCLEOTIDE SEQUENCE [LARGE SCALE GENOMIC DNA]</scope>
</reference>
<dbReference type="Pfam" id="PF00271">
    <property type="entry name" value="Helicase_C"/>
    <property type="match status" value="1"/>
</dbReference>
<dbReference type="GO" id="GO:0004386">
    <property type="term" value="F:helicase activity"/>
    <property type="evidence" value="ECO:0007669"/>
    <property type="project" value="UniProtKB-KW"/>
</dbReference>
<dbReference type="InterPro" id="IPR001650">
    <property type="entry name" value="Helicase_C-like"/>
</dbReference>
<dbReference type="GO" id="GO:0005524">
    <property type="term" value="F:ATP binding"/>
    <property type="evidence" value="ECO:0007669"/>
    <property type="project" value="InterPro"/>
</dbReference>
<dbReference type="InterPro" id="IPR000330">
    <property type="entry name" value="SNF2_N"/>
</dbReference>
<evidence type="ECO:0000313" key="2">
    <source>
        <dbReference type="EMBL" id="ARB06126.1"/>
    </source>
</evidence>
<dbReference type="SUPFAM" id="SSF52540">
    <property type="entry name" value="P-loop containing nucleoside triphosphate hydrolases"/>
    <property type="match status" value="2"/>
</dbReference>
<dbReference type="InterPro" id="IPR027417">
    <property type="entry name" value="P-loop_NTPase"/>
</dbReference>
<dbReference type="Proteomes" id="UP000224401">
    <property type="component" value="Segment"/>
</dbReference>
<keyword evidence="3" id="KW-1185">Reference proteome</keyword>
<organism evidence="2 3">
    <name type="scientific">Dinoroseobacter phage vB_DshS-R5C</name>
    <dbReference type="NCBI Taxonomy" id="1965368"/>
    <lineage>
        <taxon>Viruses</taxon>
        <taxon>Duplodnaviria</taxon>
        <taxon>Heunggongvirae</taxon>
        <taxon>Uroviricota</taxon>
        <taxon>Caudoviricetes</taxon>
        <taxon>Nanhaivirus</taxon>
        <taxon>Nanhaivirus D5C</taxon>
    </lineage>
</organism>
<dbReference type="EMBL" id="KY606587">
    <property type="protein sequence ID" value="ARB06126.1"/>
    <property type="molecule type" value="Genomic_DNA"/>
</dbReference>
<dbReference type="InterPro" id="IPR038718">
    <property type="entry name" value="SNF2-like_sf"/>
</dbReference>
<proteinExistence type="predicted"/>
<dbReference type="Pfam" id="PF00176">
    <property type="entry name" value="SNF2-rel_dom"/>
    <property type="match status" value="1"/>
</dbReference>
<feature type="domain" description="Helicase C-terminal" evidence="1">
    <location>
        <begin position="431"/>
        <end position="581"/>
    </location>
</feature>
<evidence type="ECO:0000259" key="1">
    <source>
        <dbReference type="PROSITE" id="PS51194"/>
    </source>
</evidence>
<gene>
    <name evidence="2" type="ORF">vBDshSR5C_72</name>
</gene>
<accession>A0A1V0DY85</accession>
<keyword evidence="2" id="KW-0347">Helicase</keyword>
<sequence>MPEVLVENAWGVVDGLDYERSRDIAERLNTEVEFQGTRVRFKPTRYALDLLVKEFGAASFHSGCRFAWGHFYKDTPTQEVEFNFVTQPYPHQREWFSNIKDLPFFALEWEMGLGKTKTILDVCHWAYSKGDIDAILVVTLKGVHRKWVEKEAPAHLPRGMWDGAFWKRAIVDNGMWTGENARKRTPIIESKKLAIATINFESCHRAKGLKFCERFMRQRKVALVVDESHHIKTPSAATTKALLKLGKMAKRRYITTGTVSTGSPLDTWSQYSFLDPRIVNNWKYWAFKAEFAVQEQVGDKTFETWEKNPVTGRSQKVEKPVMAVVGYKNEDKLRAMLDPYRSRLLKEDCLDLPPKLYRMRSFEMTDAMRKAYIDMSTEFLTEFNGSTMTASMAMVKLLRLQQITCGYIVPDDVDPTAEDIPGIPIEENNPRIEALMEEIEKIRGMGVIWSYKRYCLREIAQALRSAYGDASVVEYHGGIDEETKAANLRAFHEERCRWFVGNPQSGGTGIDLVQAQDMIYHDNSFNLGLRLQSEDRIHRIGQEGTACTITDLECLGTIDRLQLRSLKDKRDIAASVSGDLLKQWLTESV</sequence>
<keyword evidence="2" id="KW-0378">Hydrolase</keyword>
<dbReference type="Gene3D" id="3.40.50.10810">
    <property type="entry name" value="Tandem AAA-ATPase domain"/>
    <property type="match status" value="1"/>
</dbReference>
<dbReference type="OrthoDB" id="2514at10239"/>
<keyword evidence="2" id="KW-0547">Nucleotide-binding</keyword>
<name>A0A1V0DY85_9CAUD</name>